<dbReference type="EMBL" id="JACCHL010000001">
    <property type="protein sequence ID" value="NYH52198.1"/>
    <property type="molecule type" value="Genomic_DNA"/>
</dbReference>
<evidence type="ECO:0000256" key="1">
    <source>
        <dbReference type="ARBA" id="ARBA00009437"/>
    </source>
</evidence>
<dbReference type="Gene3D" id="3.40.190.10">
    <property type="entry name" value="Periplasmic binding protein-like II"/>
    <property type="match status" value="2"/>
</dbReference>
<evidence type="ECO:0000313" key="6">
    <source>
        <dbReference type="EMBL" id="NYH52198.1"/>
    </source>
</evidence>
<dbReference type="Pfam" id="PF00126">
    <property type="entry name" value="HTH_1"/>
    <property type="match status" value="1"/>
</dbReference>
<dbReference type="InterPro" id="IPR005119">
    <property type="entry name" value="LysR_subst-bd"/>
</dbReference>
<feature type="domain" description="HTH lysR-type" evidence="5">
    <location>
        <begin position="4"/>
        <end position="61"/>
    </location>
</feature>
<dbReference type="InterPro" id="IPR000847">
    <property type="entry name" value="LysR_HTH_N"/>
</dbReference>
<reference evidence="8" key="1">
    <citation type="submission" date="2016-08" db="EMBL/GenBank/DDBJ databases">
        <authorList>
            <person name="Tokovenko B."/>
            <person name="Kalinowski J."/>
        </authorList>
    </citation>
    <scope>NUCLEOTIDE SEQUENCE [LARGE SCALE GENOMIC DNA]</scope>
    <source>
        <strain evidence="8">UTMC102</strain>
    </source>
</reference>
<evidence type="ECO:0000313" key="8">
    <source>
        <dbReference type="Proteomes" id="UP000189004"/>
    </source>
</evidence>
<keyword evidence="8" id="KW-1185">Reference proteome</keyword>
<accession>A0A1V3C5S8</accession>
<proteinExistence type="inferred from homology"/>
<keyword evidence="3 6" id="KW-0238">DNA-binding</keyword>
<dbReference type="GO" id="GO:0003677">
    <property type="term" value="F:DNA binding"/>
    <property type="evidence" value="ECO:0007669"/>
    <property type="project" value="UniProtKB-KW"/>
</dbReference>
<evidence type="ECO:0000313" key="7">
    <source>
        <dbReference type="EMBL" id="OOC55730.1"/>
    </source>
</evidence>
<organism evidence="7 8">
    <name type="scientific">Nocardiopsis sinuspersici</name>
    <dbReference type="NCBI Taxonomy" id="501010"/>
    <lineage>
        <taxon>Bacteria</taxon>
        <taxon>Bacillati</taxon>
        <taxon>Actinomycetota</taxon>
        <taxon>Actinomycetes</taxon>
        <taxon>Streptosporangiales</taxon>
        <taxon>Nocardiopsidaceae</taxon>
        <taxon>Nocardiopsis</taxon>
    </lineage>
</organism>
<dbReference type="Proteomes" id="UP000584931">
    <property type="component" value="Unassembled WGS sequence"/>
</dbReference>
<dbReference type="SUPFAM" id="SSF53850">
    <property type="entry name" value="Periplasmic binding protein-like II"/>
    <property type="match status" value="1"/>
</dbReference>
<evidence type="ECO:0000256" key="3">
    <source>
        <dbReference type="ARBA" id="ARBA00023125"/>
    </source>
</evidence>
<keyword evidence="4" id="KW-0804">Transcription</keyword>
<keyword evidence="2" id="KW-0805">Transcription regulation</keyword>
<protein>
    <submittedName>
        <fullName evidence="6">DNA-binding transcriptional LysR family regulator</fullName>
    </submittedName>
    <submittedName>
        <fullName evidence="7">LysR family transcriptional regulator</fullName>
    </submittedName>
</protein>
<dbReference type="Gene3D" id="1.10.10.10">
    <property type="entry name" value="Winged helix-like DNA-binding domain superfamily/Winged helix DNA-binding domain"/>
    <property type="match status" value="1"/>
</dbReference>
<dbReference type="RefSeq" id="WP_077692163.1">
    <property type="nucleotide sequence ID" value="NZ_JACCHL010000001.1"/>
</dbReference>
<sequence>MRGIEIRELECFLVLSEELHPGHAGERLGVSADTVDRLVRSLEARVGAPLMDPASRRFGLTRFGEEFLDALRPAYQNLAAVVDGARERARGGPLRVRLGFQGTVHGPVAEAVRAFEEREPGARVEIMEIKLTDVFSPLREGEVDAAVVLLPVRERDLVVGAVFSRQPQRLALPADHPLASRSGVGVEDMARVPLIPVRRAPDYWLRVHSPTVTPLGRTIHHEQGVDTLREGMSQVAAGRGAMLLCGDTTAHDDRDDVVLVPVSGLPESALGLVWPRGDQNPGVPVLAAALTDALA</sequence>
<dbReference type="Proteomes" id="UP000189004">
    <property type="component" value="Unassembled WGS sequence"/>
</dbReference>
<dbReference type="SUPFAM" id="SSF46785">
    <property type="entry name" value="Winged helix' DNA-binding domain"/>
    <property type="match status" value="1"/>
</dbReference>
<reference evidence="6 9" key="3">
    <citation type="submission" date="2020-07" db="EMBL/GenBank/DDBJ databases">
        <title>Sequencing the genomes of 1000 actinobacteria strains.</title>
        <authorList>
            <person name="Klenk H.-P."/>
        </authorList>
    </citation>
    <scope>NUCLEOTIDE SEQUENCE [LARGE SCALE GENOMIC DNA]</scope>
    <source>
        <strain evidence="6 9">DSM 45278</strain>
    </source>
</reference>
<name>A0A1V3C5S8_9ACTN</name>
<reference evidence="7" key="2">
    <citation type="submission" date="2016-08" db="EMBL/GenBank/DDBJ databases">
        <authorList>
            <person name="Seilhamer J.J."/>
        </authorList>
    </citation>
    <scope>NUCLEOTIDE SEQUENCE [LARGE SCALE GENOMIC DNA]</scope>
    <source>
        <strain evidence="7">UTMC102</strain>
    </source>
</reference>
<dbReference type="Pfam" id="PF03466">
    <property type="entry name" value="LysR_substrate"/>
    <property type="match status" value="1"/>
</dbReference>
<dbReference type="PANTHER" id="PTHR30346:SF0">
    <property type="entry name" value="HCA OPERON TRANSCRIPTIONAL ACTIVATOR HCAR"/>
    <property type="match status" value="1"/>
</dbReference>
<accession>A0A7Y9XCV6</accession>
<dbReference type="PANTHER" id="PTHR30346">
    <property type="entry name" value="TRANSCRIPTIONAL DUAL REGULATOR HCAR-RELATED"/>
    <property type="match status" value="1"/>
</dbReference>
<dbReference type="InterPro" id="IPR036390">
    <property type="entry name" value="WH_DNA-bd_sf"/>
</dbReference>
<evidence type="ECO:0000256" key="4">
    <source>
        <dbReference type="ARBA" id="ARBA00023163"/>
    </source>
</evidence>
<comment type="caution">
    <text evidence="7">The sequence shown here is derived from an EMBL/GenBank/DDBJ whole genome shotgun (WGS) entry which is preliminary data.</text>
</comment>
<evidence type="ECO:0000256" key="2">
    <source>
        <dbReference type="ARBA" id="ARBA00023015"/>
    </source>
</evidence>
<gene>
    <name evidence="6" type="ORF">HNR06_001787</name>
    <name evidence="7" type="ORF">NOSIN_19415</name>
</gene>
<dbReference type="EMBL" id="MCOK01000001">
    <property type="protein sequence ID" value="OOC55730.1"/>
    <property type="molecule type" value="Genomic_DNA"/>
</dbReference>
<dbReference type="PROSITE" id="PS50931">
    <property type="entry name" value="HTH_LYSR"/>
    <property type="match status" value="1"/>
</dbReference>
<dbReference type="InterPro" id="IPR036388">
    <property type="entry name" value="WH-like_DNA-bd_sf"/>
</dbReference>
<dbReference type="CDD" id="cd08414">
    <property type="entry name" value="PBP2_LTTR_aromatics_like"/>
    <property type="match status" value="1"/>
</dbReference>
<dbReference type="AlphaFoldDB" id="A0A1V3C5S8"/>
<dbReference type="STRING" id="501010.NOSIN_19415"/>
<dbReference type="GO" id="GO:0032993">
    <property type="term" value="C:protein-DNA complex"/>
    <property type="evidence" value="ECO:0007669"/>
    <property type="project" value="TreeGrafter"/>
</dbReference>
<comment type="similarity">
    <text evidence="1">Belongs to the LysR transcriptional regulatory family.</text>
</comment>
<dbReference type="GO" id="GO:0003700">
    <property type="term" value="F:DNA-binding transcription factor activity"/>
    <property type="evidence" value="ECO:0007669"/>
    <property type="project" value="InterPro"/>
</dbReference>
<evidence type="ECO:0000313" key="9">
    <source>
        <dbReference type="Proteomes" id="UP000584931"/>
    </source>
</evidence>
<dbReference type="OrthoDB" id="79118at2"/>
<evidence type="ECO:0000259" key="5">
    <source>
        <dbReference type="PROSITE" id="PS50931"/>
    </source>
</evidence>